<dbReference type="AlphaFoldDB" id="A0AAV7G604"/>
<name>A0AAV7G604_DENCH</name>
<dbReference type="InterPro" id="IPR003653">
    <property type="entry name" value="Peptidase_C48_C"/>
</dbReference>
<dbReference type="SUPFAM" id="SSF54001">
    <property type="entry name" value="Cysteine proteinases"/>
    <property type="match status" value="1"/>
</dbReference>
<comment type="caution">
    <text evidence="5">The sequence shown here is derived from an EMBL/GenBank/DDBJ whole genome shotgun (WGS) entry which is preliminary data.</text>
</comment>
<dbReference type="InterPro" id="IPR038765">
    <property type="entry name" value="Papain-like_cys_pep_sf"/>
</dbReference>
<evidence type="ECO:0000256" key="2">
    <source>
        <dbReference type="ARBA" id="ARBA00022670"/>
    </source>
</evidence>
<sequence length="117" mass="14105">MDEQSRPHFARWDDHIMYSEKEVIELFDKLDDVQIKYFYEETQRVFDDNDIRQWPISPVVDAPTQKNSFDCGMFVCKYMEAVVQPQGVIWEDLKTWQDSMSKFRVEFAFALFCNTLR</sequence>
<evidence type="ECO:0000313" key="6">
    <source>
        <dbReference type="Proteomes" id="UP000775213"/>
    </source>
</evidence>
<dbReference type="EMBL" id="JAGFBR010000017">
    <property type="protein sequence ID" value="KAH0451796.1"/>
    <property type="molecule type" value="Genomic_DNA"/>
</dbReference>
<proteinExistence type="inferred from homology"/>
<organism evidence="5 6">
    <name type="scientific">Dendrobium chrysotoxum</name>
    <name type="common">Orchid</name>
    <dbReference type="NCBI Taxonomy" id="161865"/>
    <lineage>
        <taxon>Eukaryota</taxon>
        <taxon>Viridiplantae</taxon>
        <taxon>Streptophyta</taxon>
        <taxon>Embryophyta</taxon>
        <taxon>Tracheophyta</taxon>
        <taxon>Spermatophyta</taxon>
        <taxon>Magnoliopsida</taxon>
        <taxon>Liliopsida</taxon>
        <taxon>Asparagales</taxon>
        <taxon>Orchidaceae</taxon>
        <taxon>Epidendroideae</taxon>
        <taxon>Malaxideae</taxon>
        <taxon>Dendrobiinae</taxon>
        <taxon>Dendrobium</taxon>
    </lineage>
</organism>
<dbReference type="Proteomes" id="UP000775213">
    <property type="component" value="Unassembled WGS sequence"/>
</dbReference>
<keyword evidence="3" id="KW-0378">Hydrolase</keyword>
<reference evidence="5 6" key="1">
    <citation type="journal article" date="2021" name="Hortic Res">
        <title>Chromosome-scale assembly of the Dendrobium chrysotoxum genome enhances the understanding of orchid evolution.</title>
        <authorList>
            <person name="Zhang Y."/>
            <person name="Zhang G.Q."/>
            <person name="Zhang D."/>
            <person name="Liu X.D."/>
            <person name="Xu X.Y."/>
            <person name="Sun W.H."/>
            <person name="Yu X."/>
            <person name="Zhu X."/>
            <person name="Wang Z.W."/>
            <person name="Zhao X."/>
            <person name="Zhong W.Y."/>
            <person name="Chen H."/>
            <person name="Yin W.L."/>
            <person name="Huang T."/>
            <person name="Niu S.C."/>
            <person name="Liu Z.J."/>
        </authorList>
    </citation>
    <scope>NUCLEOTIDE SEQUENCE [LARGE SCALE GENOMIC DNA]</scope>
    <source>
        <strain evidence="5">Lindl</strain>
    </source>
</reference>
<dbReference type="GO" id="GO:0008234">
    <property type="term" value="F:cysteine-type peptidase activity"/>
    <property type="evidence" value="ECO:0007669"/>
    <property type="project" value="InterPro"/>
</dbReference>
<dbReference type="Gene3D" id="3.40.395.10">
    <property type="entry name" value="Adenoviral Proteinase, Chain A"/>
    <property type="match status" value="1"/>
</dbReference>
<accession>A0AAV7G604</accession>
<keyword evidence="6" id="KW-1185">Reference proteome</keyword>
<dbReference type="GO" id="GO:0006508">
    <property type="term" value="P:proteolysis"/>
    <property type="evidence" value="ECO:0007669"/>
    <property type="project" value="UniProtKB-KW"/>
</dbReference>
<comment type="similarity">
    <text evidence="1">Belongs to the peptidase C48 family.</text>
</comment>
<evidence type="ECO:0000256" key="1">
    <source>
        <dbReference type="ARBA" id="ARBA00005234"/>
    </source>
</evidence>
<evidence type="ECO:0000256" key="3">
    <source>
        <dbReference type="ARBA" id="ARBA00022801"/>
    </source>
</evidence>
<gene>
    <name evidence="5" type="ORF">IEQ34_019095</name>
</gene>
<dbReference type="Pfam" id="PF02902">
    <property type="entry name" value="Peptidase_C48"/>
    <property type="match status" value="1"/>
</dbReference>
<feature type="domain" description="Ubiquitin-like protease family profile" evidence="4">
    <location>
        <begin position="36"/>
        <end position="108"/>
    </location>
</feature>
<protein>
    <recommendedName>
        <fullName evidence="4">Ubiquitin-like protease family profile domain-containing protein</fullName>
    </recommendedName>
</protein>
<evidence type="ECO:0000313" key="5">
    <source>
        <dbReference type="EMBL" id="KAH0451796.1"/>
    </source>
</evidence>
<evidence type="ECO:0000259" key="4">
    <source>
        <dbReference type="Pfam" id="PF02902"/>
    </source>
</evidence>
<keyword evidence="2" id="KW-0645">Protease</keyword>